<dbReference type="GO" id="GO:0070527">
    <property type="term" value="P:platelet aggregation"/>
    <property type="evidence" value="ECO:0007669"/>
    <property type="project" value="TreeGrafter"/>
</dbReference>
<organism evidence="11 12">
    <name type="scientific">Coregonus suidteri</name>
    <dbReference type="NCBI Taxonomy" id="861788"/>
    <lineage>
        <taxon>Eukaryota</taxon>
        <taxon>Metazoa</taxon>
        <taxon>Chordata</taxon>
        <taxon>Craniata</taxon>
        <taxon>Vertebrata</taxon>
        <taxon>Euteleostomi</taxon>
        <taxon>Actinopterygii</taxon>
        <taxon>Neopterygii</taxon>
        <taxon>Teleostei</taxon>
        <taxon>Protacanthopterygii</taxon>
        <taxon>Salmoniformes</taxon>
        <taxon>Salmonidae</taxon>
        <taxon>Coregoninae</taxon>
        <taxon>Coregonus</taxon>
    </lineage>
</organism>
<dbReference type="InterPro" id="IPR037579">
    <property type="entry name" value="FIB_ANG-like"/>
</dbReference>
<keyword evidence="6" id="KW-0094">Blood coagulation</keyword>
<dbReference type="Gene3D" id="1.20.5.50">
    <property type="match status" value="1"/>
</dbReference>
<reference evidence="11 12" key="1">
    <citation type="submission" date="2021-04" db="EMBL/GenBank/DDBJ databases">
        <authorList>
            <person name="De Guttry C."/>
            <person name="Zahm M."/>
            <person name="Klopp C."/>
            <person name="Cabau C."/>
            <person name="Louis A."/>
            <person name="Berthelot C."/>
            <person name="Parey E."/>
            <person name="Roest Crollius H."/>
            <person name="Montfort J."/>
            <person name="Robinson-Rechavi M."/>
            <person name="Bucao C."/>
            <person name="Bouchez O."/>
            <person name="Gislard M."/>
            <person name="Lluch J."/>
            <person name="Milhes M."/>
            <person name="Lampietro C."/>
            <person name="Lopez Roques C."/>
            <person name="Donnadieu C."/>
            <person name="Braasch I."/>
            <person name="Desvignes T."/>
            <person name="Postlethwait J."/>
            <person name="Bobe J."/>
            <person name="Wedekind C."/>
            <person name="Guiguen Y."/>
        </authorList>
    </citation>
    <scope>NUCLEOTIDE SEQUENCE [LARGE SCALE GENOMIC DNA]</scope>
    <source>
        <strain evidence="11">Cs_M1</strain>
        <tissue evidence="11">Blood</tissue>
    </source>
</reference>
<comment type="caution">
    <text evidence="11">The sequence shown here is derived from an EMBL/GenBank/DDBJ whole genome shotgun (WGS) entry which is preliminary data.</text>
</comment>
<comment type="subunit">
    <text evidence="8">Heterohexamer; disulfide linked. Contains 2 sets of 3 non-identical chains (alpha, beta and gamma). The 2 heterotrimers are in head to head conformation with the N-termini in a small central domain.</text>
</comment>
<dbReference type="PANTHER" id="PTHR47221">
    <property type="entry name" value="FIBRINOGEN ALPHA CHAIN"/>
    <property type="match status" value="1"/>
</dbReference>
<name>A0AAN8RD74_9TELE</name>
<dbReference type="SMART" id="SM01212">
    <property type="entry name" value="Fib_alpha"/>
    <property type="match status" value="1"/>
</dbReference>
<sequence length="282" mass="32655">MNLQGVKVCSPRMQQGSGVFQSVRQRDRDRRRWCPDRPEYQLCSDHQWESRCPSGCRLQGLMEQTERQTGDRLRDICERTQRYEDVVTASMVTTKHIYNTNRKAIVKTHVFELKYVEFAKGLAWNLTSLRKRSAALLRKLNEQRSHVQKQIEDMYRQEVDIDIKLRSCQGSCNRSSAFRIDHDGYRSLHRQMTLFSNATEHQKNSPLKDIAKITLQPVDVGPPPSTDYKTIPIVQKELLTQFEDLEQNRVVLEEVLEETECLGSEGERGTGEAGVPECLIIN</sequence>
<dbReference type="GO" id="GO:0005102">
    <property type="term" value="F:signaling receptor binding"/>
    <property type="evidence" value="ECO:0007669"/>
    <property type="project" value="InterPro"/>
</dbReference>
<dbReference type="SUPFAM" id="SSF58010">
    <property type="entry name" value="Fibrinogen coiled-coil and central regions"/>
    <property type="match status" value="1"/>
</dbReference>
<keyword evidence="2" id="KW-0964">Secreted</keyword>
<dbReference type="AlphaFoldDB" id="A0AAN8RD74"/>
<keyword evidence="12" id="KW-1185">Reference proteome</keyword>
<dbReference type="InterPro" id="IPR012290">
    <property type="entry name" value="Fibrinogen_a/b/g_coil_dom"/>
</dbReference>
<gene>
    <name evidence="11" type="ORF">J4Q44_G00053260</name>
</gene>
<evidence type="ECO:0000256" key="6">
    <source>
        <dbReference type="ARBA" id="ARBA00023084"/>
    </source>
</evidence>
<dbReference type="EMBL" id="JAGTTL010000004">
    <property type="protein sequence ID" value="KAK6322987.1"/>
    <property type="molecule type" value="Genomic_DNA"/>
</dbReference>
<dbReference type="GO" id="GO:0030674">
    <property type="term" value="F:protein-macromolecule adaptor activity"/>
    <property type="evidence" value="ECO:0007669"/>
    <property type="project" value="TreeGrafter"/>
</dbReference>
<evidence type="ECO:0000313" key="12">
    <source>
        <dbReference type="Proteomes" id="UP001356427"/>
    </source>
</evidence>
<dbReference type="GO" id="GO:0072377">
    <property type="term" value="P:blood coagulation, common pathway"/>
    <property type="evidence" value="ECO:0007669"/>
    <property type="project" value="TreeGrafter"/>
</dbReference>
<evidence type="ECO:0000256" key="1">
    <source>
        <dbReference type="ARBA" id="ARBA00004613"/>
    </source>
</evidence>
<dbReference type="GO" id="GO:0042730">
    <property type="term" value="P:fibrinolysis"/>
    <property type="evidence" value="ECO:0007669"/>
    <property type="project" value="TreeGrafter"/>
</dbReference>
<dbReference type="GO" id="GO:0051258">
    <property type="term" value="P:protein polymerization"/>
    <property type="evidence" value="ECO:0007669"/>
    <property type="project" value="InterPro"/>
</dbReference>
<evidence type="ECO:0000256" key="5">
    <source>
        <dbReference type="ARBA" id="ARBA00023054"/>
    </source>
</evidence>
<dbReference type="PANTHER" id="PTHR47221:SF6">
    <property type="entry name" value="FIBRINOGEN ALPHA CHAIN"/>
    <property type="match status" value="1"/>
</dbReference>
<proteinExistence type="predicted"/>
<evidence type="ECO:0000256" key="3">
    <source>
        <dbReference type="ARBA" id="ARBA00022696"/>
    </source>
</evidence>
<keyword evidence="7" id="KW-1015">Disulfide bond</keyword>
<dbReference type="Proteomes" id="UP001356427">
    <property type="component" value="Unassembled WGS sequence"/>
</dbReference>
<keyword evidence="5 9" id="KW-0175">Coiled coil</keyword>
<evidence type="ECO:0000259" key="10">
    <source>
        <dbReference type="SMART" id="SM01212"/>
    </source>
</evidence>
<dbReference type="GO" id="GO:0005201">
    <property type="term" value="F:extracellular matrix structural constituent"/>
    <property type="evidence" value="ECO:0007669"/>
    <property type="project" value="TreeGrafter"/>
</dbReference>
<protein>
    <recommendedName>
        <fullName evidence="10">Fibrinogen alpha/beta/gamma chain coiled coil domain-containing protein</fullName>
    </recommendedName>
</protein>
<dbReference type="GO" id="GO:0034116">
    <property type="term" value="P:positive regulation of heterotypic cell-cell adhesion"/>
    <property type="evidence" value="ECO:0007669"/>
    <property type="project" value="TreeGrafter"/>
</dbReference>
<comment type="subcellular location">
    <subcellularLocation>
        <location evidence="1">Secreted</location>
    </subcellularLocation>
</comment>
<evidence type="ECO:0000256" key="2">
    <source>
        <dbReference type="ARBA" id="ARBA00022525"/>
    </source>
</evidence>
<evidence type="ECO:0000313" key="11">
    <source>
        <dbReference type="EMBL" id="KAK6322987.1"/>
    </source>
</evidence>
<evidence type="ECO:0000256" key="7">
    <source>
        <dbReference type="ARBA" id="ARBA00023157"/>
    </source>
</evidence>
<dbReference type="GO" id="GO:0005577">
    <property type="term" value="C:fibrinogen complex"/>
    <property type="evidence" value="ECO:0007669"/>
    <property type="project" value="InterPro"/>
</dbReference>
<evidence type="ECO:0000256" key="9">
    <source>
        <dbReference type="SAM" id="Coils"/>
    </source>
</evidence>
<accession>A0AAN8RD74</accession>
<feature type="coiled-coil region" evidence="9">
    <location>
        <begin position="235"/>
        <end position="262"/>
    </location>
</feature>
<feature type="domain" description="Fibrinogen alpha/beta/gamma chain coiled coil" evidence="10">
    <location>
        <begin position="29"/>
        <end position="180"/>
    </location>
</feature>
<evidence type="ECO:0000256" key="8">
    <source>
        <dbReference type="ARBA" id="ARBA00025974"/>
    </source>
</evidence>
<keyword evidence="4" id="KW-0732">Signal</keyword>
<keyword evidence="3" id="KW-0356">Hemostasis</keyword>
<evidence type="ECO:0000256" key="4">
    <source>
        <dbReference type="ARBA" id="ARBA00022729"/>
    </source>
</evidence>
<dbReference type="Pfam" id="PF08702">
    <property type="entry name" value="Fib_alpha"/>
    <property type="match status" value="1"/>
</dbReference>